<keyword evidence="3" id="KW-1185">Reference proteome</keyword>
<dbReference type="STRING" id="981384.GCA_000192475_02139"/>
<gene>
    <name evidence="2" type="ORF">CLV75_2542</name>
</gene>
<feature type="compositionally biased region" description="Basic and acidic residues" evidence="1">
    <location>
        <begin position="41"/>
        <end position="56"/>
    </location>
</feature>
<name>A0A497ZFC4_9RHOB</name>
<accession>A0A497ZFC4</accession>
<evidence type="ECO:0000256" key="1">
    <source>
        <dbReference type="SAM" id="MobiDB-lite"/>
    </source>
</evidence>
<dbReference type="Proteomes" id="UP000271700">
    <property type="component" value="Unassembled WGS sequence"/>
</dbReference>
<feature type="region of interest" description="Disordered" evidence="1">
    <location>
        <begin position="30"/>
        <end position="56"/>
    </location>
</feature>
<reference evidence="2 3" key="1">
    <citation type="submission" date="2018-10" db="EMBL/GenBank/DDBJ databases">
        <title>Genomic Encyclopedia of Archaeal and Bacterial Type Strains, Phase II (KMG-II): from individual species to whole genera.</title>
        <authorList>
            <person name="Goeker M."/>
        </authorList>
    </citation>
    <scope>NUCLEOTIDE SEQUENCE [LARGE SCALE GENOMIC DNA]</scope>
    <source>
        <strain evidence="2 3">DSM 29317</strain>
    </source>
</reference>
<protein>
    <submittedName>
        <fullName evidence="2">Uncharacterized protein</fullName>
    </submittedName>
</protein>
<proteinExistence type="predicted"/>
<sequence>MRHSKKHQAFINSEYFKEARMRGLRNAWAKQANGPKCGAKRRSDGEPHEMTPEQLGREIRKLERSMRTAASGADGDGVFS</sequence>
<comment type="caution">
    <text evidence="2">The sequence shown here is derived from an EMBL/GenBank/DDBJ whole genome shotgun (WGS) entry which is preliminary data.</text>
</comment>
<evidence type="ECO:0000313" key="3">
    <source>
        <dbReference type="Proteomes" id="UP000271700"/>
    </source>
</evidence>
<organism evidence="2 3">
    <name type="scientific">Ruegeria conchae</name>
    <dbReference type="NCBI Taxonomy" id="981384"/>
    <lineage>
        <taxon>Bacteria</taxon>
        <taxon>Pseudomonadati</taxon>
        <taxon>Pseudomonadota</taxon>
        <taxon>Alphaproteobacteria</taxon>
        <taxon>Rhodobacterales</taxon>
        <taxon>Roseobacteraceae</taxon>
        <taxon>Ruegeria</taxon>
    </lineage>
</organism>
<dbReference type="AlphaFoldDB" id="A0A497ZFC4"/>
<dbReference type="EMBL" id="RCCT01000003">
    <property type="protein sequence ID" value="RLK07419.1"/>
    <property type="molecule type" value="Genomic_DNA"/>
</dbReference>
<evidence type="ECO:0000313" key="2">
    <source>
        <dbReference type="EMBL" id="RLK07419.1"/>
    </source>
</evidence>